<keyword evidence="4" id="KW-0732">Signal</keyword>
<keyword evidence="5" id="KW-0378">Hydrolase</keyword>
<keyword evidence="8" id="KW-1185">Reference proteome</keyword>
<comment type="similarity">
    <text evidence="2">Belongs to the histidine acid phosphatase family.</text>
</comment>
<dbReference type="OrthoDB" id="10257284at2759"/>
<evidence type="ECO:0000256" key="6">
    <source>
        <dbReference type="ARBA" id="ARBA00023157"/>
    </source>
</evidence>
<dbReference type="AlphaFoldDB" id="A0A6P3X1Q1"/>
<dbReference type="InterPro" id="IPR029033">
    <property type="entry name" value="His_PPase_superfam"/>
</dbReference>
<evidence type="ECO:0000256" key="2">
    <source>
        <dbReference type="ARBA" id="ARBA00005375"/>
    </source>
</evidence>
<evidence type="ECO:0000256" key="3">
    <source>
        <dbReference type="ARBA" id="ARBA00012646"/>
    </source>
</evidence>
<evidence type="ECO:0000256" key="1">
    <source>
        <dbReference type="ARBA" id="ARBA00000032"/>
    </source>
</evidence>
<organism evidence="8 9">
    <name type="scientific">Dinoponera quadriceps</name>
    <name type="common">South American ant</name>
    <dbReference type="NCBI Taxonomy" id="609295"/>
    <lineage>
        <taxon>Eukaryota</taxon>
        <taxon>Metazoa</taxon>
        <taxon>Ecdysozoa</taxon>
        <taxon>Arthropoda</taxon>
        <taxon>Hexapoda</taxon>
        <taxon>Insecta</taxon>
        <taxon>Pterygota</taxon>
        <taxon>Neoptera</taxon>
        <taxon>Endopterygota</taxon>
        <taxon>Hymenoptera</taxon>
        <taxon>Apocrita</taxon>
        <taxon>Aculeata</taxon>
        <taxon>Formicoidea</taxon>
        <taxon>Formicidae</taxon>
        <taxon>Ponerinae</taxon>
        <taxon>Ponerini</taxon>
        <taxon>Dinoponera</taxon>
    </lineage>
</organism>
<dbReference type="CDD" id="cd07061">
    <property type="entry name" value="HP_HAP_like"/>
    <property type="match status" value="1"/>
</dbReference>
<dbReference type="GO" id="GO:0003993">
    <property type="term" value="F:acid phosphatase activity"/>
    <property type="evidence" value="ECO:0007669"/>
    <property type="project" value="UniProtKB-EC"/>
</dbReference>
<dbReference type="InterPro" id="IPR000560">
    <property type="entry name" value="His_Pase_clade-2"/>
</dbReference>
<dbReference type="Pfam" id="PF00328">
    <property type="entry name" value="His_Phos_2"/>
    <property type="match status" value="1"/>
</dbReference>
<evidence type="ECO:0000256" key="4">
    <source>
        <dbReference type="ARBA" id="ARBA00022729"/>
    </source>
</evidence>
<dbReference type="PANTHER" id="PTHR11567:SF211">
    <property type="entry name" value="PROSTATIC ACID PHOSPHATASE"/>
    <property type="match status" value="1"/>
</dbReference>
<dbReference type="KEGG" id="dqu:106743103"/>
<keyword evidence="6" id="KW-1015">Disulfide bond</keyword>
<name>A0A6P3X1Q1_DINQU</name>
<accession>A0A6P3X1Q1</accession>
<dbReference type="Proteomes" id="UP000515204">
    <property type="component" value="Unplaced"/>
</dbReference>
<comment type="catalytic activity">
    <reaction evidence="1">
        <text>a phosphate monoester + H2O = an alcohol + phosphate</text>
        <dbReference type="Rhea" id="RHEA:15017"/>
        <dbReference type="ChEBI" id="CHEBI:15377"/>
        <dbReference type="ChEBI" id="CHEBI:30879"/>
        <dbReference type="ChEBI" id="CHEBI:43474"/>
        <dbReference type="ChEBI" id="CHEBI:67140"/>
        <dbReference type="EC" id="3.1.3.2"/>
    </reaction>
</comment>
<proteinExistence type="inferred from homology"/>
<evidence type="ECO:0000313" key="9">
    <source>
        <dbReference type="RefSeq" id="XP_014472127.1"/>
    </source>
</evidence>
<reference evidence="9" key="1">
    <citation type="submission" date="2025-08" db="UniProtKB">
        <authorList>
            <consortium name="RefSeq"/>
        </authorList>
    </citation>
    <scope>IDENTIFICATION</scope>
</reference>
<keyword evidence="7" id="KW-0325">Glycoprotein</keyword>
<gene>
    <name evidence="9" type="primary">LOC106743103</name>
</gene>
<dbReference type="Gene3D" id="3.40.50.1240">
    <property type="entry name" value="Phosphoglycerate mutase-like"/>
    <property type="match status" value="1"/>
</dbReference>
<dbReference type="RefSeq" id="XP_014472127.1">
    <property type="nucleotide sequence ID" value="XM_014616641.1"/>
</dbReference>
<dbReference type="PANTHER" id="PTHR11567">
    <property type="entry name" value="ACID PHOSPHATASE-RELATED"/>
    <property type="match status" value="1"/>
</dbReference>
<evidence type="ECO:0000313" key="8">
    <source>
        <dbReference type="Proteomes" id="UP000515204"/>
    </source>
</evidence>
<dbReference type="EC" id="3.1.3.2" evidence="3"/>
<dbReference type="GeneID" id="106743103"/>
<evidence type="ECO:0000256" key="5">
    <source>
        <dbReference type="ARBA" id="ARBA00022801"/>
    </source>
</evidence>
<sequence>MRHGERTPLLKETYPNDPYKLSDYELLDFGQLTNKGKMTEYRLGTMLRHMYGHFLGSIYHPRDVYAISTDIDRTKLSLELTLAGLYPPHEAQQWHPDVKWLGIPIHYTPQKVDIVMKPQQCPVYKAALKEVRNRSEVRDQIAPYHDFFEFLSEKTGLTITEPIHVYDLSGGLIAQRSMNLSLPEWCTDEVYQKIEELILLEYDLLSYTTELKRLNGGFLVKSFINNMNPRNGNKPTRKIYIYSGHEINIASFARAHNITDPIIPNFGSAFIVEKLRDEKQNFYVRIHYWTGLTQQLITRKLEQCDEICPMDTYLKLMRAVIPSDAEASCLWDNITKEEMLQLHAEKLYLN</sequence>
<dbReference type="SUPFAM" id="SSF53254">
    <property type="entry name" value="Phosphoglycerate mutase-like"/>
    <property type="match status" value="1"/>
</dbReference>
<dbReference type="InterPro" id="IPR050645">
    <property type="entry name" value="Histidine_acid_phosphatase"/>
</dbReference>
<evidence type="ECO:0000256" key="7">
    <source>
        <dbReference type="ARBA" id="ARBA00023180"/>
    </source>
</evidence>
<protein>
    <recommendedName>
        <fullName evidence="3">acid phosphatase</fullName>
        <ecNumber evidence="3">3.1.3.2</ecNumber>
    </recommendedName>
</protein>